<organism evidence="2 3">
    <name type="scientific">Coprinellus micaceus</name>
    <name type="common">Glistening ink-cap mushroom</name>
    <name type="synonym">Coprinus micaceus</name>
    <dbReference type="NCBI Taxonomy" id="71717"/>
    <lineage>
        <taxon>Eukaryota</taxon>
        <taxon>Fungi</taxon>
        <taxon>Dikarya</taxon>
        <taxon>Basidiomycota</taxon>
        <taxon>Agaricomycotina</taxon>
        <taxon>Agaricomycetes</taxon>
        <taxon>Agaricomycetidae</taxon>
        <taxon>Agaricales</taxon>
        <taxon>Agaricineae</taxon>
        <taxon>Psathyrellaceae</taxon>
        <taxon>Coprinellus</taxon>
    </lineage>
</organism>
<feature type="non-terminal residue" evidence="2">
    <location>
        <position position="303"/>
    </location>
</feature>
<evidence type="ECO:0000313" key="3">
    <source>
        <dbReference type="Proteomes" id="UP000298030"/>
    </source>
</evidence>
<comment type="caution">
    <text evidence="2">The sequence shown here is derived from an EMBL/GenBank/DDBJ whole genome shotgun (WGS) entry which is preliminary data.</text>
</comment>
<feature type="non-terminal residue" evidence="2">
    <location>
        <position position="1"/>
    </location>
</feature>
<dbReference type="GO" id="GO:0004672">
    <property type="term" value="F:protein kinase activity"/>
    <property type="evidence" value="ECO:0007669"/>
    <property type="project" value="InterPro"/>
</dbReference>
<dbReference type="Proteomes" id="UP000298030">
    <property type="component" value="Unassembled WGS sequence"/>
</dbReference>
<dbReference type="SUPFAM" id="SSF56112">
    <property type="entry name" value="Protein kinase-like (PK-like)"/>
    <property type="match status" value="1"/>
</dbReference>
<accession>A0A4Y7SKD2</accession>
<dbReference type="Pfam" id="PF17667">
    <property type="entry name" value="Pkinase_fungal"/>
    <property type="match status" value="2"/>
</dbReference>
<dbReference type="InterPro" id="IPR008266">
    <property type="entry name" value="Tyr_kinase_AS"/>
</dbReference>
<proteinExistence type="predicted"/>
<dbReference type="PROSITE" id="PS00109">
    <property type="entry name" value="PROTEIN_KINASE_TYR"/>
    <property type="match status" value="1"/>
</dbReference>
<dbReference type="PANTHER" id="PTHR38248">
    <property type="entry name" value="FUNK1 6"/>
    <property type="match status" value="1"/>
</dbReference>
<reference evidence="2 3" key="1">
    <citation type="journal article" date="2019" name="Nat. Ecol. Evol.">
        <title>Megaphylogeny resolves global patterns of mushroom evolution.</title>
        <authorList>
            <person name="Varga T."/>
            <person name="Krizsan K."/>
            <person name="Foldi C."/>
            <person name="Dima B."/>
            <person name="Sanchez-Garcia M."/>
            <person name="Sanchez-Ramirez S."/>
            <person name="Szollosi G.J."/>
            <person name="Szarkandi J.G."/>
            <person name="Papp V."/>
            <person name="Albert L."/>
            <person name="Andreopoulos W."/>
            <person name="Angelini C."/>
            <person name="Antonin V."/>
            <person name="Barry K.W."/>
            <person name="Bougher N.L."/>
            <person name="Buchanan P."/>
            <person name="Buyck B."/>
            <person name="Bense V."/>
            <person name="Catcheside P."/>
            <person name="Chovatia M."/>
            <person name="Cooper J."/>
            <person name="Damon W."/>
            <person name="Desjardin D."/>
            <person name="Finy P."/>
            <person name="Geml J."/>
            <person name="Haridas S."/>
            <person name="Hughes K."/>
            <person name="Justo A."/>
            <person name="Karasinski D."/>
            <person name="Kautmanova I."/>
            <person name="Kiss B."/>
            <person name="Kocsube S."/>
            <person name="Kotiranta H."/>
            <person name="LaButti K.M."/>
            <person name="Lechner B.E."/>
            <person name="Liimatainen K."/>
            <person name="Lipzen A."/>
            <person name="Lukacs Z."/>
            <person name="Mihaltcheva S."/>
            <person name="Morgado L.N."/>
            <person name="Niskanen T."/>
            <person name="Noordeloos M.E."/>
            <person name="Ohm R.A."/>
            <person name="Ortiz-Santana B."/>
            <person name="Ovrebo C."/>
            <person name="Racz N."/>
            <person name="Riley R."/>
            <person name="Savchenko A."/>
            <person name="Shiryaev A."/>
            <person name="Soop K."/>
            <person name="Spirin V."/>
            <person name="Szebenyi C."/>
            <person name="Tomsovsky M."/>
            <person name="Tulloss R.E."/>
            <person name="Uehling J."/>
            <person name="Grigoriev I.V."/>
            <person name="Vagvolgyi C."/>
            <person name="Papp T."/>
            <person name="Martin F.M."/>
            <person name="Miettinen O."/>
            <person name="Hibbett D.S."/>
            <person name="Nagy L.G."/>
        </authorList>
    </citation>
    <scope>NUCLEOTIDE SEQUENCE [LARGE SCALE GENOMIC DNA]</scope>
    <source>
        <strain evidence="2 3">FP101781</strain>
    </source>
</reference>
<dbReference type="InterPro" id="IPR040976">
    <property type="entry name" value="Pkinase_fungal"/>
</dbReference>
<dbReference type="InterPro" id="IPR000719">
    <property type="entry name" value="Prot_kinase_dom"/>
</dbReference>
<sequence>FARSLLVTEKVFRLVHQDRSGIYVTPLFNIHKDASLFVQFVVGLTSPNEETLGLDTSVQWKIGETSGKKVSGTITLEETNEKAGTSTNKTYDLDMDDAPFVRPGIRGRGTVGWNAIDPASGERVIIEDAWRTDVRESECDFLLAAKGIPGVVEILGYQDNCAQTANYRPPGFKSKEYRNRFKLRTVMKKYGLPIWFFQSRLQLLHAFLDVLIGHRELFERGILHRDISILNILLGPAEASEGHRGALIDLEMAAYVEDCKSVLPADPHTGTRFYQSISVVRCLPISPSPPQDYMDDLESFFYV</sequence>
<evidence type="ECO:0000313" key="2">
    <source>
        <dbReference type="EMBL" id="TEB22108.1"/>
    </source>
</evidence>
<dbReference type="GO" id="GO:0005524">
    <property type="term" value="F:ATP binding"/>
    <property type="evidence" value="ECO:0007669"/>
    <property type="project" value="InterPro"/>
</dbReference>
<feature type="domain" description="Protein kinase" evidence="1">
    <location>
        <begin position="60"/>
        <end position="303"/>
    </location>
</feature>
<evidence type="ECO:0000259" key="1">
    <source>
        <dbReference type="PROSITE" id="PS50011"/>
    </source>
</evidence>
<dbReference type="Gene3D" id="1.10.510.10">
    <property type="entry name" value="Transferase(Phosphotransferase) domain 1"/>
    <property type="match status" value="1"/>
</dbReference>
<dbReference type="STRING" id="71717.A0A4Y7SKD2"/>
<protein>
    <recommendedName>
        <fullName evidence="1">Protein kinase domain-containing protein</fullName>
    </recommendedName>
</protein>
<dbReference type="InterPro" id="IPR011009">
    <property type="entry name" value="Kinase-like_dom_sf"/>
</dbReference>
<dbReference type="OrthoDB" id="5584477at2759"/>
<keyword evidence="3" id="KW-1185">Reference proteome</keyword>
<dbReference type="PANTHER" id="PTHR38248:SF2">
    <property type="entry name" value="FUNK1 11"/>
    <property type="match status" value="1"/>
</dbReference>
<dbReference type="PROSITE" id="PS50011">
    <property type="entry name" value="PROTEIN_KINASE_DOM"/>
    <property type="match status" value="1"/>
</dbReference>
<dbReference type="EMBL" id="QPFP01000097">
    <property type="protein sequence ID" value="TEB22108.1"/>
    <property type="molecule type" value="Genomic_DNA"/>
</dbReference>
<dbReference type="AlphaFoldDB" id="A0A4Y7SKD2"/>
<name>A0A4Y7SKD2_COPMI</name>
<gene>
    <name evidence="2" type="ORF">FA13DRAFT_1569757</name>
</gene>